<name>A0ABQ0AHL3_9RHOB</name>
<gene>
    <name evidence="2" type="ORF">NBRC116598_07820</name>
</gene>
<evidence type="ECO:0000313" key="3">
    <source>
        <dbReference type="Proteomes" id="UP001441944"/>
    </source>
</evidence>
<dbReference type="Proteomes" id="UP001441944">
    <property type="component" value="Unassembled WGS sequence"/>
</dbReference>
<accession>A0ABQ0AHL3</accession>
<evidence type="ECO:0000313" key="2">
    <source>
        <dbReference type="EMBL" id="GAA6195338.1"/>
    </source>
</evidence>
<feature type="transmembrane region" description="Helical" evidence="1">
    <location>
        <begin position="20"/>
        <end position="44"/>
    </location>
</feature>
<evidence type="ECO:0000256" key="1">
    <source>
        <dbReference type="SAM" id="Phobius"/>
    </source>
</evidence>
<keyword evidence="1" id="KW-1133">Transmembrane helix</keyword>
<reference evidence="2 3" key="1">
    <citation type="submission" date="2024-04" db="EMBL/GenBank/DDBJ databases">
        <title>Draft genome sequence of Pseudophaeobacter arcticus NBRC 116598.</title>
        <authorList>
            <person name="Miyakawa T."/>
            <person name="Kusuya Y."/>
            <person name="Miura T."/>
        </authorList>
    </citation>
    <scope>NUCLEOTIDE SEQUENCE [LARGE SCALE GENOMIC DNA]</scope>
    <source>
        <strain evidence="2 3">SU-CL00105</strain>
    </source>
</reference>
<organism evidence="2 3">
    <name type="scientific">Pseudophaeobacter arcticus</name>
    <dbReference type="NCBI Taxonomy" id="385492"/>
    <lineage>
        <taxon>Bacteria</taxon>
        <taxon>Pseudomonadati</taxon>
        <taxon>Pseudomonadota</taxon>
        <taxon>Alphaproteobacteria</taxon>
        <taxon>Rhodobacterales</taxon>
        <taxon>Paracoccaceae</taxon>
        <taxon>Pseudophaeobacter</taxon>
    </lineage>
</organism>
<protein>
    <submittedName>
        <fullName evidence="2">Uncharacterized protein</fullName>
    </submittedName>
</protein>
<keyword evidence="3" id="KW-1185">Reference proteome</keyword>
<keyword evidence="1" id="KW-0812">Transmembrane</keyword>
<proteinExistence type="predicted"/>
<sequence>MIADTMDPAGKTNSVADVGFVQFGAGMAAIGVHGVTFRYAGLVVGRAVIRSMRIGTLNSAQNSSGPIHRVVSLLSSNVRRFPPIERTD</sequence>
<keyword evidence="1" id="KW-0472">Membrane</keyword>
<dbReference type="EMBL" id="BAABWU010000002">
    <property type="protein sequence ID" value="GAA6195338.1"/>
    <property type="molecule type" value="Genomic_DNA"/>
</dbReference>
<comment type="caution">
    <text evidence="2">The sequence shown here is derived from an EMBL/GenBank/DDBJ whole genome shotgun (WGS) entry which is preliminary data.</text>
</comment>